<dbReference type="EMBL" id="UYJE01001533">
    <property type="protein sequence ID" value="VDI02935.1"/>
    <property type="molecule type" value="Genomic_DNA"/>
</dbReference>
<keyword evidence="1" id="KW-0472">Membrane</keyword>
<keyword evidence="1" id="KW-0812">Transmembrane</keyword>
<evidence type="ECO:0000313" key="3">
    <source>
        <dbReference type="Proteomes" id="UP000596742"/>
    </source>
</evidence>
<accession>A0A8B6CBQ2</accession>
<evidence type="ECO:0000313" key="2">
    <source>
        <dbReference type="EMBL" id="VDI02935.1"/>
    </source>
</evidence>
<organism evidence="2 3">
    <name type="scientific">Mytilus galloprovincialis</name>
    <name type="common">Mediterranean mussel</name>
    <dbReference type="NCBI Taxonomy" id="29158"/>
    <lineage>
        <taxon>Eukaryota</taxon>
        <taxon>Metazoa</taxon>
        <taxon>Spiralia</taxon>
        <taxon>Lophotrochozoa</taxon>
        <taxon>Mollusca</taxon>
        <taxon>Bivalvia</taxon>
        <taxon>Autobranchia</taxon>
        <taxon>Pteriomorphia</taxon>
        <taxon>Mytilida</taxon>
        <taxon>Mytiloidea</taxon>
        <taxon>Mytilidae</taxon>
        <taxon>Mytilinae</taxon>
        <taxon>Mytilus</taxon>
    </lineage>
</organism>
<feature type="transmembrane region" description="Helical" evidence="1">
    <location>
        <begin position="201"/>
        <end position="221"/>
    </location>
</feature>
<name>A0A8B6CBQ2_MYTGA</name>
<evidence type="ECO:0000256" key="1">
    <source>
        <dbReference type="SAM" id="Phobius"/>
    </source>
</evidence>
<sequence length="233" mass="26062">MDITNTQTPKYKVLFGMKNNTLAKIQPTSPTFEESIEPWSGLNCDCYVNLWVAWLQWYIKAGTGIRGNGEGEFINLTDLFFYGEIIDIEIYSTSHAYWNFEFTANSTNACTSTVPGSNDTAVNTTTTTSSTANMIQTNLSATEPRCICSCDNITNTPLTNDELLQKIEQLRSELTVDTKKTSRYKRSLISTADDRSSSKCIGTISVVVLVIVIGVIVLMDFRHYALKIFPQKK</sequence>
<keyword evidence="3" id="KW-1185">Reference proteome</keyword>
<dbReference type="AlphaFoldDB" id="A0A8B6CBQ2"/>
<proteinExistence type="predicted"/>
<dbReference type="Proteomes" id="UP000596742">
    <property type="component" value="Unassembled WGS sequence"/>
</dbReference>
<protein>
    <submittedName>
        <fullName evidence="2">Uncharacterized protein</fullName>
    </submittedName>
</protein>
<reference evidence="2" key="1">
    <citation type="submission" date="2018-11" db="EMBL/GenBank/DDBJ databases">
        <authorList>
            <person name="Alioto T."/>
            <person name="Alioto T."/>
        </authorList>
    </citation>
    <scope>NUCLEOTIDE SEQUENCE</scope>
</reference>
<comment type="caution">
    <text evidence="2">The sequence shown here is derived from an EMBL/GenBank/DDBJ whole genome shotgun (WGS) entry which is preliminary data.</text>
</comment>
<keyword evidence="1" id="KW-1133">Transmembrane helix</keyword>
<dbReference type="OrthoDB" id="6193751at2759"/>
<gene>
    <name evidence="2" type="ORF">MGAL_10B056823</name>
</gene>